<accession>A0AC60Q4R4</accession>
<comment type="caution">
    <text evidence="1">The sequence shown here is derived from an EMBL/GenBank/DDBJ whole genome shotgun (WGS) entry which is preliminary data.</text>
</comment>
<dbReference type="EMBL" id="JABSTQ010009568">
    <property type="protein sequence ID" value="KAG0428023.1"/>
    <property type="molecule type" value="Genomic_DNA"/>
</dbReference>
<dbReference type="Proteomes" id="UP000805193">
    <property type="component" value="Unassembled WGS sequence"/>
</dbReference>
<evidence type="ECO:0000313" key="2">
    <source>
        <dbReference type="Proteomes" id="UP000805193"/>
    </source>
</evidence>
<keyword evidence="2" id="KW-1185">Reference proteome</keyword>
<protein>
    <submittedName>
        <fullName evidence="1">Uncharacterized protein</fullName>
    </submittedName>
</protein>
<name>A0AC60Q4R4_IXOPE</name>
<gene>
    <name evidence="1" type="ORF">HPB47_024968</name>
</gene>
<sequence length="91" mass="9924">MSASKSVTMADLIMDDTEQAGPDQLTTTGLNRLNLYSTRTNLRNPVSRRQDQFILVDAVIQIAEGICWRGAQSTLSLGQVVASIGLLWGDE</sequence>
<proteinExistence type="predicted"/>
<organism evidence="1 2">
    <name type="scientific">Ixodes persulcatus</name>
    <name type="common">Taiga tick</name>
    <dbReference type="NCBI Taxonomy" id="34615"/>
    <lineage>
        <taxon>Eukaryota</taxon>
        <taxon>Metazoa</taxon>
        <taxon>Ecdysozoa</taxon>
        <taxon>Arthropoda</taxon>
        <taxon>Chelicerata</taxon>
        <taxon>Arachnida</taxon>
        <taxon>Acari</taxon>
        <taxon>Parasitiformes</taxon>
        <taxon>Ixodida</taxon>
        <taxon>Ixodoidea</taxon>
        <taxon>Ixodidae</taxon>
        <taxon>Ixodinae</taxon>
        <taxon>Ixodes</taxon>
    </lineage>
</organism>
<reference evidence="1 2" key="1">
    <citation type="journal article" date="2020" name="Cell">
        <title>Large-Scale Comparative Analyses of Tick Genomes Elucidate Their Genetic Diversity and Vector Capacities.</title>
        <authorList>
            <consortium name="Tick Genome and Microbiome Consortium (TIGMIC)"/>
            <person name="Jia N."/>
            <person name="Wang J."/>
            <person name="Shi W."/>
            <person name="Du L."/>
            <person name="Sun Y."/>
            <person name="Zhan W."/>
            <person name="Jiang J.F."/>
            <person name="Wang Q."/>
            <person name="Zhang B."/>
            <person name="Ji P."/>
            <person name="Bell-Sakyi L."/>
            <person name="Cui X.M."/>
            <person name="Yuan T.T."/>
            <person name="Jiang B.G."/>
            <person name="Yang W.F."/>
            <person name="Lam T.T."/>
            <person name="Chang Q.C."/>
            <person name="Ding S.J."/>
            <person name="Wang X.J."/>
            <person name="Zhu J.G."/>
            <person name="Ruan X.D."/>
            <person name="Zhao L."/>
            <person name="Wei J.T."/>
            <person name="Ye R.Z."/>
            <person name="Que T.C."/>
            <person name="Du C.H."/>
            <person name="Zhou Y.H."/>
            <person name="Cheng J.X."/>
            <person name="Dai P.F."/>
            <person name="Guo W.B."/>
            <person name="Han X.H."/>
            <person name="Huang E.J."/>
            <person name="Li L.F."/>
            <person name="Wei W."/>
            <person name="Gao Y.C."/>
            <person name="Liu J.Z."/>
            <person name="Shao H.Z."/>
            <person name="Wang X."/>
            <person name="Wang C.C."/>
            <person name="Yang T.C."/>
            <person name="Huo Q.B."/>
            <person name="Li W."/>
            <person name="Chen H.Y."/>
            <person name="Chen S.E."/>
            <person name="Zhou L.G."/>
            <person name="Ni X.B."/>
            <person name="Tian J.H."/>
            <person name="Sheng Y."/>
            <person name="Liu T."/>
            <person name="Pan Y.S."/>
            <person name="Xia L.Y."/>
            <person name="Li J."/>
            <person name="Zhao F."/>
            <person name="Cao W.C."/>
        </authorList>
    </citation>
    <scope>NUCLEOTIDE SEQUENCE [LARGE SCALE GENOMIC DNA]</scope>
    <source>
        <strain evidence="1">Iper-2018</strain>
    </source>
</reference>
<evidence type="ECO:0000313" key="1">
    <source>
        <dbReference type="EMBL" id="KAG0428023.1"/>
    </source>
</evidence>